<dbReference type="SUPFAM" id="SSF53383">
    <property type="entry name" value="PLP-dependent transferases"/>
    <property type="match status" value="1"/>
</dbReference>
<keyword evidence="2 3" id="KW-0663">Pyridoxal phosphate</keyword>
<gene>
    <name evidence="4" type="ORF">WKW77_06290</name>
</gene>
<sequence length="442" mass="47051">MAAVTTTALPALDPALADLQERFVAANPASRERFEAHARFMPGANSRSVLFYPPFPLTMARGEGAFLWDLDGHRYDDFIAEYTAGVYGHSAPEIREAVLDAMEGGINLTGHNLREGRLAQLICERFPQIERVRFTNSGTEANLMAITAALRFTGRSRIVVFSGGYHGGVLGFGAQPVPTTVPFDFLVLPYNDEASVREAFAREGQDIAAVLVEPMLGASGCIPGRPGFLQALRTLTTEAGALLIIDEVMTSRLAGHGLAAQHGITPDLCTLGKYIGGGMPFGAFGGRADVMALFDPRSGPLAHSGTFNNNVVTMAAGHAGLTRLFTPAAADALAARGSGMRERLNARCAEAGVALQFTGVGSVMNAHFVGGEILRPEDHAAVDARLRQLFFFHLLARGIYASPRGFIVLSLPLGDDAIARFEEAVADFLARYGHLLAARAPA</sequence>
<dbReference type="PANTHER" id="PTHR43713:SF3">
    <property type="entry name" value="GLUTAMATE-1-SEMIALDEHYDE 2,1-AMINOMUTASE 1, CHLOROPLASTIC-RELATED"/>
    <property type="match status" value="1"/>
</dbReference>
<evidence type="ECO:0000313" key="5">
    <source>
        <dbReference type="Proteomes" id="UP001365846"/>
    </source>
</evidence>
<dbReference type="InterPro" id="IPR015422">
    <property type="entry name" value="PyrdxlP-dep_Trfase_small"/>
</dbReference>
<dbReference type="CDD" id="cd00610">
    <property type="entry name" value="OAT_like"/>
    <property type="match status" value="1"/>
</dbReference>
<dbReference type="GO" id="GO:0008483">
    <property type="term" value="F:transaminase activity"/>
    <property type="evidence" value="ECO:0007669"/>
    <property type="project" value="UniProtKB-KW"/>
</dbReference>
<evidence type="ECO:0000256" key="1">
    <source>
        <dbReference type="ARBA" id="ARBA00001933"/>
    </source>
</evidence>
<name>A0ABU8VAI0_9BURK</name>
<evidence type="ECO:0000256" key="3">
    <source>
        <dbReference type="RuleBase" id="RU003560"/>
    </source>
</evidence>
<accession>A0ABU8VAI0</accession>
<dbReference type="RefSeq" id="WP_340355983.1">
    <property type="nucleotide sequence ID" value="NZ_JBBKZU010000002.1"/>
</dbReference>
<dbReference type="PANTHER" id="PTHR43713">
    <property type="entry name" value="GLUTAMATE-1-SEMIALDEHYDE 2,1-AMINOMUTASE"/>
    <property type="match status" value="1"/>
</dbReference>
<keyword evidence="5" id="KW-1185">Reference proteome</keyword>
<reference evidence="4 5" key="1">
    <citation type="submission" date="2024-03" db="EMBL/GenBank/DDBJ databases">
        <title>Novel species of the genus Variovorax.</title>
        <authorList>
            <person name="Liu Q."/>
            <person name="Xin Y.-H."/>
        </authorList>
    </citation>
    <scope>NUCLEOTIDE SEQUENCE [LARGE SCALE GENOMIC DNA]</scope>
    <source>
        <strain evidence="4 5">KACC 18899</strain>
    </source>
</reference>
<evidence type="ECO:0000313" key="4">
    <source>
        <dbReference type="EMBL" id="MEJ8810669.1"/>
    </source>
</evidence>
<organism evidence="4 5">
    <name type="scientific">Variovorax ureilyticus</name>
    <dbReference type="NCBI Taxonomy" id="1836198"/>
    <lineage>
        <taxon>Bacteria</taxon>
        <taxon>Pseudomonadati</taxon>
        <taxon>Pseudomonadota</taxon>
        <taxon>Betaproteobacteria</taxon>
        <taxon>Burkholderiales</taxon>
        <taxon>Comamonadaceae</taxon>
        <taxon>Variovorax</taxon>
    </lineage>
</organism>
<dbReference type="InterPro" id="IPR015424">
    <property type="entry name" value="PyrdxlP-dep_Trfase"/>
</dbReference>
<dbReference type="Proteomes" id="UP001365846">
    <property type="component" value="Unassembled WGS sequence"/>
</dbReference>
<dbReference type="Gene3D" id="3.40.640.10">
    <property type="entry name" value="Type I PLP-dependent aspartate aminotransferase-like (Major domain)"/>
    <property type="match status" value="1"/>
</dbReference>
<protein>
    <submittedName>
        <fullName evidence="4">Aminotransferase class III-fold pyridoxal phosphate-dependent enzyme</fullName>
    </submittedName>
</protein>
<keyword evidence="4" id="KW-0032">Aminotransferase</keyword>
<keyword evidence="4" id="KW-0808">Transferase</keyword>
<dbReference type="EMBL" id="JBBKZU010000002">
    <property type="protein sequence ID" value="MEJ8810669.1"/>
    <property type="molecule type" value="Genomic_DNA"/>
</dbReference>
<dbReference type="Pfam" id="PF00202">
    <property type="entry name" value="Aminotran_3"/>
    <property type="match status" value="1"/>
</dbReference>
<proteinExistence type="inferred from homology"/>
<comment type="caution">
    <text evidence="4">The sequence shown here is derived from an EMBL/GenBank/DDBJ whole genome shotgun (WGS) entry which is preliminary data.</text>
</comment>
<comment type="cofactor">
    <cofactor evidence="1">
        <name>pyridoxal 5'-phosphate</name>
        <dbReference type="ChEBI" id="CHEBI:597326"/>
    </cofactor>
</comment>
<dbReference type="InterPro" id="IPR005814">
    <property type="entry name" value="Aminotrans_3"/>
</dbReference>
<evidence type="ECO:0000256" key="2">
    <source>
        <dbReference type="ARBA" id="ARBA00022898"/>
    </source>
</evidence>
<dbReference type="Gene3D" id="3.90.1150.10">
    <property type="entry name" value="Aspartate Aminotransferase, domain 1"/>
    <property type="match status" value="1"/>
</dbReference>
<dbReference type="InterPro" id="IPR015421">
    <property type="entry name" value="PyrdxlP-dep_Trfase_major"/>
</dbReference>
<comment type="similarity">
    <text evidence="3">Belongs to the class-III pyridoxal-phosphate-dependent aminotransferase family.</text>
</comment>